<reference evidence="1" key="1">
    <citation type="submission" date="2017-09" db="EMBL/GenBank/DDBJ databases">
        <title>Complete Genome Sequence of ansamitocin-producing Bacterium Actinosynnema pretiosum X47.</title>
        <authorList>
            <person name="Cao G."/>
            <person name="Zong G."/>
            <person name="Zhong C."/>
            <person name="Fu J."/>
        </authorList>
    </citation>
    <scope>NUCLEOTIDE SEQUENCE [LARGE SCALE GENOMIC DNA]</scope>
    <source>
        <strain evidence="1">X47</strain>
    </source>
</reference>
<evidence type="ECO:0000313" key="1">
    <source>
        <dbReference type="EMBL" id="ATE52443.1"/>
    </source>
</evidence>
<name>A0A290Z0E4_9PSEU</name>
<sequence>MTNTTAVLKVDSSTHALVAHGAIALRMTHKELVDAAVRDYLTKHREAVTTRMRAVMAEIDDTEESRASALTGLSPERIAELGGLSR</sequence>
<dbReference type="KEGG" id="apre:CNX65_03365"/>
<keyword evidence="2" id="KW-1185">Reference proteome</keyword>
<dbReference type="Proteomes" id="UP000218505">
    <property type="component" value="Chromosome"/>
</dbReference>
<proteinExistence type="predicted"/>
<dbReference type="EMBL" id="CP023445">
    <property type="protein sequence ID" value="ATE52443.1"/>
    <property type="molecule type" value="Genomic_DNA"/>
</dbReference>
<accession>A0A290Z0E4</accession>
<organism evidence="1 2">
    <name type="scientific">Actinosynnema pretiosum</name>
    <dbReference type="NCBI Taxonomy" id="42197"/>
    <lineage>
        <taxon>Bacteria</taxon>
        <taxon>Bacillati</taxon>
        <taxon>Actinomycetota</taxon>
        <taxon>Actinomycetes</taxon>
        <taxon>Pseudonocardiales</taxon>
        <taxon>Pseudonocardiaceae</taxon>
        <taxon>Actinosynnema</taxon>
    </lineage>
</organism>
<evidence type="ECO:0000313" key="2">
    <source>
        <dbReference type="Proteomes" id="UP000218505"/>
    </source>
</evidence>
<dbReference type="RefSeq" id="WP_096491450.1">
    <property type="nucleotide sequence ID" value="NZ_CP023445.1"/>
</dbReference>
<gene>
    <name evidence="1" type="ORF">CNX65_03365</name>
</gene>
<protein>
    <submittedName>
        <fullName evidence="1">Uncharacterized protein</fullName>
    </submittedName>
</protein>
<dbReference type="AlphaFoldDB" id="A0A290Z0E4"/>